<evidence type="ECO:0000313" key="3">
    <source>
        <dbReference type="Proteomes" id="UP000831768"/>
    </source>
</evidence>
<accession>A0A8U0A193</accession>
<proteinExistence type="predicted"/>
<evidence type="ECO:0000313" key="2">
    <source>
        <dbReference type="EMBL" id="UPM42915.1"/>
    </source>
</evidence>
<dbReference type="GeneID" id="71926444"/>
<protein>
    <recommendedName>
        <fullName evidence="4">Right handed beta helix domain-containing protein</fullName>
    </recommendedName>
</protein>
<keyword evidence="3" id="KW-1185">Reference proteome</keyword>
<feature type="region of interest" description="Disordered" evidence="1">
    <location>
        <begin position="316"/>
        <end position="345"/>
    </location>
</feature>
<dbReference type="RefSeq" id="WP_247993585.1">
    <property type="nucleotide sequence ID" value="NZ_CP096019.1"/>
</dbReference>
<gene>
    <name evidence="2" type="ORF">MW046_00315</name>
</gene>
<sequence>MATQVATDRSSLLQAIRVPEATVWIPNSVTIDMTGVVNAPVAPNVTIASDRHLNSQNGGLIKTDGYDKGIFINDTGGCRITGLRLKGPRTDNFEPWQNNKDEEDFAALGFNFQGQTAIVDHCEVFGWTFAGIALGAETKYTQGWIHHNLMHHNQMNHLGYPMELYNGLHLIEWNTFDYNRHSIAGFGYPTSGYEARFNLIGPNAILHAFDMHYLGENLDHLGKSGLGMVAGTFVNIHHNVFKLTTYPAFSIQGYPEEYARFCNNWCAEQIDGGESDAIGDVVLFPNQADVRVKGNTYGSNAIKSGQDRLREIELQLAESQDTSTDDPPEPTPTPMNLEQLLQEST</sequence>
<dbReference type="SUPFAM" id="SSF51126">
    <property type="entry name" value="Pectin lyase-like"/>
    <property type="match status" value="1"/>
</dbReference>
<reference evidence="2" key="1">
    <citation type="submission" date="2022-04" db="EMBL/GenBank/DDBJ databases">
        <title>Halocatena sp. nov., isolated from a salt lake.</title>
        <authorList>
            <person name="Cui H.-L."/>
        </authorList>
    </citation>
    <scope>NUCLEOTIDE SEQUENCE</scope>
    <source>
        <strain evidence="2">AD-1</strain>
    </source>
</reference>
<evidence type="ECO:0008006" key="4">
    <source>
        <dbReference type="Google" id="ProtNLM"/>
    </source>
</evidence>
<dbReference type="EMBL" id="CP096019">
    <property type="protein sequence ID" value="UPM42915.1"/>
    <property type="molecule type" value="Genomic_DNA"/>
</dbReference>
<evidence type="ECO:0000256" key="1">
    <source>
        <dbReference type="SAM" id="MobiDB-lite"/>
    </source>
</evidence>
<dbReference type="Proteomes" id="UP000831768">
    <property type="component" value="Chromosome"/>
</dbReference>
<dbReference type="AlphaFoldDB" id="A0A8U0A193"/>
<organism evidence="2 3">
    <name type="scientific">Halocatena salina</name>
    <dbReference type="NCBI Taxonomy" id="2934340"/>
    <lineage>
        <taxon>Archaea</taxon>
        <taxon>Methanobacteriati</taxon>
        <taxon>Methanobacteriota</taxon>
        <taxon>Stenosarchaea group</taxon>
        <taxon>Halobacteria</taxon>
        <taxon>Halobacteriales</taxon>
        <taxon>Natronomonadaceae</taxon>
        <taxon>Halocatena</taxon>
    </lineage>
</organism>
<name>A0A8U0A193_9EURY</name>
<dbReference type="KEGG" id="haad:MW046_00315"/>
<dbReference type="InterPro" id="IPR011050">
    <property type="entry name" value="Pectin_lyase_fold/virulence"/>
</dbReference>